<sequence>MTLRVFAIAFIATLFITPGNAQGKDGANKRARRSLLPYTITLGDVTPYFPDFSKDGIPEEGVSDFAKETSDYEEAMKAIAALGHNKPNLQKPRDEGRAKERPQA</sequence>
<feature type="compositionally biased region" description="Basic and acidic residues" evidence="1">
    <location>
        <begin position="91"/>
        <end position="104"/>
    </location>
</feature>
<evidence type="ECO:0000256" key="2">
    <source>
        <dbReference type="SAM" id="SignalP"/>
    </source>
</evidence>
<evidence type="ECO:0000313" key="3">
    <source>
        <dbReference type="EMBL" id="JAP85963.1"/>
    </source>
</evidence>
<evidence type="ECO:0000256" key="1">
    <source>
        <dbReference type="SAM" id="MobiDB-lite"/>
    </source>
</evidence>
<protein>
    <submittedName>
        <fullName evidence="3">Uncharacterized protein</fullName>
    </submittedName>
</protein>
<keyword evidence="2" id="KW-0732">Signal</keyword>
<organism evidence="3">
    <name type="scientific">Rhipicephalus appendiculatus</name>
    <name type="common">Brown ear tick</name>
    <dbReference type="NCBI Taxonomy" id="34631"/>
    <lineage>
        <taxon>Eukaryota</taxon>
        <taxon>Metazoa</taxon>
        <taxon>Ecdysozoa</taxon>
        <taxon>Arthropoda</taxon>
        <taxon>Chelicerata</taxon>
        <taxon>Arachnida</taxon>
        <taxon>Acari</taxon>
        <taxon>Parasitiformes</taxon>
        <taxon>Ixodida</taxon>
        <taxon>Ixodoidea</taxon>
        <taxon>Ixodidae</taxon>
        <taxon>Rhipicephalinae</taxon>
        <taxon>Rhipicephalus</taxon>
        <taxon>Rhipicephalus</taxon>
    </lineage>
</organism>
<dbReference type="EMBL" id="GEDV01002594">
    <property type="protein sequence ID" value="JAP85963.1"/>
    <property type="molecule type" value="Transcribed_RNA"/>
</dbReference>
<name>A0A131Z3H5_RHIAP</name>
<dbReference type="AlphaFoldDB" id="A0A131Z3H5"/>
<proteinExistence type="predicted"/>
<reference evidence="3" key="1">
    <citation type="journal article" date="2016" name="Ticks Tick Borne Dis.">
        <title>De novo assembly and annotation of the salivary gland transcriptome of Rhipicephalus appendiculatus male and female ticks during blood feeding.</title>
        <authorList>
            <person name="de Castro M.H."/>
            <person name="de Klerk D."/>
            <person name="Pienaar R."/>
            <person name="Latif A.A."/>
            <person name="Rees D.J."/>
            <person name="Mans B.J."/>
        </authorList>
    </citation>
    <scope>NUCLEOTIDE SEQUENCE</scope>
    <source>
        <tissue evidence="3">Salivary glands</tissue>
    </source>
</reference>
<accession>A0A131Z3H5</accession>
<feature type="signal peptide" evidence="2">
    <location>
        <begin position="1"/>
        <end position="21"/>
    </location>
</feature>
<feature type="region of interest" description="Disordered" evidence="1">
    <location>
        <begin position="81"/>
        <end position="104"/>
    </location>
</feature>
<feature type="chain" id="PRO_5007286648" evidence="2">
    <location>
        <begin position="22"/>
        <end position="104"/>
    </location>
</feature>